<keyword evidence="3" id="KW-1185">Reference proteome</keyword>
<dbReference type="EMBL" id="JAGXEW010000010">
    <property type="protein sequence ID" value="KAK1167267.1"/>
    <property type="molecule type" value="Genomic_DNA"/>
</dbReference>
<proteinExistence type="predicted"/>
<name>A0AAD8G7K3_ACIOX</name>
<evidence type="ECO:0000313" key="3">
    <source>
        <dbReference type="Proteomes" id="UP001230051"/>
    </source>
</evidence>
<dbReference type="InterPro" id="IPR038717">
    <property type="entry name" value="Tc1-like_DDE_dom"/>
</dbReference>
<dbReference type="AlphaFoldDB" id="A0AAD8G7K3"/>
<dbReference type="Proteomes" id="UP001230051">
    <property type="component" value="Unassembled WGS sequence"/>
</dbReference>
<dbReference type="GO" id="GO:0003676">
    <property type="term" value="F:nucleic acid binding"/>
    <property type="evidence" value="ECO:0007669"/>
    <property type="project" value="InterPro"/>
</dbReference>
<organism evidence="2 3">
    <name type="scientific">Acipenser oxyrinchus oxyrinchus</name>
    <dbReference type="NCBI Taxonomy" id="40147"/>
    <lineage>
        <taxon>Eukaryota</taxon>
        <taxon>Metazoa</taxon>
        <taxon>Chordata</taxon>
        <taxon>Craniata</taxon>
        <taxon>Vertebrata</taxon>
        <taxon>Euteleostomi</taxon>
        <taxon>Actinopterygii</taxon>
        <taxon>Chondrostei</taxon>
        <taxon>Acipenseriformes</taxon>
        <taxon>Acipenseridae</taxon>
        <taxon>Acipenser</taxon>
    </lineage>
</organism>
<feature type="domain" description="Tc1-like transposase DDE" evidence="1">
    <location>
        <begin position="143"/>
        <end position="215"/>
    </location>
</feature>
<dbReference type="Pfam" id="PF13358">
    <property type="entry name" value="DDE_3"/>
    <property type="match status" value="1"/>
</dbReference>
<sequence length="222" mass="25009">MEQAGEGGQLVDLVVDVDMNRGVVVVFDTGDSQPEMDRRPPSRGRGQLVTEQQETAIVDMVIQNNVIRLKNIQQRIIQDNDVFTNIHHGSLATIDHVLKRNAIRMKQVYRVPFERNSARVKEAGFQYVQRIMELDASLTHHKYVYVDKAGFNLTKKRRRGRNVIGQHATVQVPGQHGGNVTICAAISRNGVVARNAVLGPYNTAQVLLFLESLKSESWRGWN</sequence>
<protein>
    <recommendedName>
        <fullName evidence="1">Tc1-like transposase DDE domain-containing protein</fullName>
    </recommendedName>
</protein>
<dbReference type="InterPro" id="IPR036397">
    <property type="entry name" value="RNaseH_sf"/>
</dbReference>
<dbReference type="Gene3D" id="3.30.420.10">
    <property type="entry name" value="Ribonuclease H-like superfamily/Ribonuclease H"/>
    <property type="match status" value="1"/>
</dbReference>
<gene>
    <name evidence="2" type="ORF">AOXY_G11979</name>
</gene>
<reference evidence="2" key="1">
    <citation type="submission" date="2022-02" db="EMBL/GenBank/DDBJ databases">
        <title>Atlantic sturgeon de novo genome assembly.</title>
        <authorList>
            <person name="Stock M."/>
            <person name="Klopp C."/>
            <person name="Guiguen Y."/>
            <person name="Cabau C."/>
            <person name="Parinello H."/>
            <person name="Santidrian Yebra-Pimentel E."/>
            <person name="Kuhl H."/>
            <person name="Dirks R.P."/>
            <person name="Guessner J."/>
            <person name="Wuertz S."/>
            <person name="Du K."/>
            <person name="Schartl M."/>
        </authorList>
    </citation>
    <scope>NUCLEOTIDE SEQUENCE</scope>
    <source>
        <strain evidence="2">STURGEONOMICS-FGT-2020</strain>
        <tissue evidence="2">Whole blood</tissue>
    </source>
</reference>
<evidence type="ECO:0000313" key="2">
    <source>
        <dbReference type="EMBL" id="KAK1167267.1"/>
    </source>
</evidence>
<evidence type="ECO:0000259" key="1">
    <source>
        <dbReference type="Pfam" id="PF13358"/>
    </source>
</evidence>
<accession>A0AAD8G7K3</accession>
<comment type="caution">
    <text evidence="2">The sequence shown here is derived from an EMBL/GenBank/DDBJ whole genome shotgun (WGS) entry which is preliminary data.</text>
</comment>